<reference evidence="2" key="1">
    <citation type="submission" date="2023-07" db="EMBL/GenBank/DDBJ databases">
        <authorList>
            <person name="Kim M.K."/>
        </authorList>
    </citation>
    <scope>NUCLEOTIDE SEQUENCE</scope>
    <source>
        <strain evidence="2">ASUV-10-1</strain>
    </source>
</reference>
<comment type="caution">
    <text evidence="2">The sequence shown here is derived from an EMBL/GenBank/DDBJ whole genome shotgun (WGS) entry which is preliminary data.</text>
</comment>
<evidence type="ECO:0000256" key="1">
    <source>
        <dbReference type="SAM" id="MobiDB-lite"/>
    </source>
</evidence>
<accession>A0ABT9BJA1</accession>
<sequence>MADEQPLNRIYGGSDDDMRQRQRTMRQHYLDNADTFASFNPEVFTDDYAAKWEAAQEAAETADSATVRAGTLKEDTQEVKAEMEKARKLVQRLFYTVGQAWPKNVGRLNQYGKNRYERDRDSHDGMITLLDLAHDAASRPADALQLAKYGWKDTDTKDLDAQGEALTTANTTQESQKGTGVEQGQGYIGQQNALYRFGQQASLGSKTLFADDFAKRQLFDLSPPDGDDDEDHELTVQPGRQKSVLFTTPLDGVAGLRLLLSKPRPGMQAEVGRVRQADQTPSEVVALVPEQRSRDVLAADLGPAGQYLVVRNTGAHPVRVVLRVLED</sequence>
<dbReference type="RefSeq" id="WP_305007985.1">
    <property type="nucleotide sequence ID" value="NZ_JAUQSY010000012.1"/>
</dbReference>
<name>A0ABT9BJA1_9BACT</name>
<proteinExistence type="predicted"/>
<protein>
    <submittedName>
        <fullName evidence="2">Uncharacterized protein</fullName>
    </submittedName>
</protein>
<evidence type="ECO:0000313" key="2">
    <source>
        <dbReference type="EMBL" id="MDO7876613.1"/>
    </source>
</evidence>
<dbReference type="EMBL" id="JAUQSY010000012">
    <property type="protein sequence ID" value="MDO7876613.1"/>
    <property type="molecule type" value="Genomic_DNA"/>
</dbReference>
<organism evidence="2 3">
    <name type="scientific">Hymenobacter aranciens</name>
    <dbReference type="NCBI Taxonomy" id="3063996"/>
    <lineage>
        <taxon>Bacteria</taxon>
        <taxon>Pseudomonadati</taxon>
        <taxon>Bacteroidota</taxon>
        <taxon>Cytophagia</taxon>
        <taxon>Cytophagales</taxon>
        <taxon>Hymenobacteraceae</taxon>
        <taxon>Hymenobacter</taxon>
    </lineage>
</organism>
<keyword evidence="3" id="KW-1185">Reference proteome</keyword>
<feature type="region of interest" description="Disordered" evidence="1">
    <location>
        <begin position="1"/>
        <end position="20"/>
    </location>
</feature>
<evidence type="ECO:0000313" key="3">
    <source>
        <dbReference type="Proteomes" id="UP001176429"/>
    </source>
</evidence>
<dbReference type="Proteomes" id="UP001176429">
    <property type="component" value="Unassembled WGS sequence"/>
</dbReference>
<gene>
    <name evidence="2" type="ORF">Q5H93_17845</name>
</gene>